<dbReference type="InterPro" id="IPR011453">
    <property type="entry name" value="DUF1559"/>
</dbReference>
<organism evidence="3 4">
    <name type="scientific">Novipirellula galeiformis</name>
    <dbReference type="NCBI Taxonomy" id="2528004"/>
    <lineage>
        <taxon>Bacteria</taxon>
        <taxon>Pseudomonadati</taxon>
        <taxon>Planctomycetota</taxon>
        <taxon>Planctomycetia</taxon>
        <taxon>Pirellulales</taxon>
        <taxon>Pirellulaceae</taxon>
        <taxon>Novipirellula</taxon>
    </lineage>
</organism>
<dbReference type="Gene3D" id="3.30.700.10">
    <property type="entry name" value="Glycoprotein, Type 4 Pilin"/>
    <property type="match status" value="1"/>
</dbReference>
<dbReference type="InterPro" id="IPR045584">
    <property type="entry name" value="Pilin-like"/>
</dbReference>
<keyword evidence="1" id="KW-1133">Transmembrane helix</keyword>
<feature type="domain" description="DUF1559" evidence="2">
    <location>
        <begin position="64"/>
        <end position="99"/>
    </location>
</feature>
<proteinExistence type="predicted"/>
<dbReference type="EMBL" id="SJPT01000019">
    <property type="protein sequence ID" value="TWU10349.1"/>
    <property type="molecule type" value="Genomic_DNA"/>
</dbReference>
<dbReference type="SUPFAM" id="SSF54523">
    <property type="entry name" value="Pili subunits"/>
    <property type="match status" value="1"/>
</dbReference>
<keyword evidence="1" id="KW-0812">Transmembrane</keyword>
<keyword evidence="1" id="KW-0472">Membrane</keyword>
<feature type="transmembrane region" description="Helical" evidence="1">
    <location>
        <begin position="45"/>
        <end position="63"/>
    </location>
</feature>
<dbReference type="PANTHER" id="PTHR30093">
    <property type="entry name" value="GENERAL SECRETION PATHWAY PROTEIN G"/>
    <property type="match status" value="1"/>
</dbReference>
<dbReference type="PANTHER" id="PTHR30093:SF2">
    <property type="entry name" value="TYPE II SECRETION SYSTEM PROTEIN H"/>
    <property type="match status" value="1"/>
</dbReference>
<keyword evidence="4" id="KW-1185">Reference proteome</keyword>
<evidence type="ECO:0000313" key="3">
    <source>
        <dbReference type="EMBL" id="TWU10349.1"/>
    </source>
</evidence>
<name>A0A5C6BGF7_9BACT</name>
<evidence type="ECO:0000313" key="4">
    <source>
        <dbReference type="Proteomes" id="UP000316304"/>
    </source>
</evidence>
<reference evidence="3 4" key="1">
    <citation type="submission" date="2019-02" db="EMBL/GenBank/DDBJ databases">
        <title>Deep-cultivation of Planctomycetes and their phenomic and genomic characterization uncovers novel biology.</title>
        <authorList>
            <person name="Wiegand S."/>
            <person name="Jogler M."/>
            <person name="Boedeker C."/>
            <person name="Pinto D."/>
            <person name="Vollmers J."/>
            <person name="Rivas-Marin E."/>
            <person name="Kohn T."/>
            <person name="Peeters S.H."/>
            <person name="Heuer A."/>
            <person name="Rast P."/>
            <person name="Oberbeckmann S."/>
            <person name="Bunk B."/>
            <person name="Jeske O."/>
            <person name="Meyerdierks A."/>
            <person name="Storesund J.E."/>
            <person name="Kallscheuer N."/>
            <person name="Luecker S."/>
            <person name="Lage O.M."/>
            <person name="Pohl T."/>
            <person name="Merkel B.J."/>
            <person name="Hornburger P."/>
            <person name="Mueller R.-W."/>
            <person name="Bruemmer F."/>
            <person name="Labrenz M."/>
            <person name="Spormann A.M."/>
            <person name="Op Den Camp H."/>
            <person name="Overmann J."/>
            <person name="Amann R."/>
            <person name="Jetten M.S.M."/>
            <person name="Mascher T."/>
            <person name="Medema M.H."/>
            <person name="Devos D.P."/>
            <person name="Kaster A.-K."/>
            <person name="Ovreas L."/>
            <person name="Rohde M."/>
            <person name="Galperin M.Y."/>
            <person name="Jogler C."/>
        </authorList>
    </citation>
    <scope>NUCLEOTIDE SEQUENCE [LARGE SCALE GENOMIC DNA]</scope>
    <source>
        <strain evidence="3 4">Pla52o</strain>
    </source>
</reference>
<gene>
    <name evidence="3" type="ORF">Pla52o_57230</name>
</gene>
<evidence type="ECO:0000259" key="2">
    <source>
        <dbReference type="Pfam" id="PF07596"/>
    </source>
</evidence>
<sequence length="140" mass="15038">MHVRTGVAFIGLLASLSPVPRDFYRSTHRQTVAMPIRNAASLIETLIVLGIIGVLVSLLLPAVQSARERAREAVCKNNLHQIKLALANYHSTHKKSAIPGRKTPGVVGGGGLSTSYHSLSSPISLILHSMDRTPTTALRN</sequence>
<protein>
    <recommendedName>
        <fullName evidence="2">DUF1559 domain-containing protein</fullName>
    </recommendedName>
</protein>
<accession>A0A5C6BGF7</accession>
<dbReference type="Pfam" id="PF07596">
    <property type="entry name" value="SBP_bac_10"/>
    <property type="match status" value="1"/>
</dbReference>
<evidence type="ECO:0000256" key="1">
    <source>
        <dbReference type="SAM" id="Phobius"/>
    </source>
</evidence>
<dbReference type="OrthoDB" id="272462at2"/>
<comment type="caution">
    <text evidence="3">The sequence shown here is derived from an EMBL/GenBank/DDBJ whole genome shotgun (WGS) entry which is preliminary data.</text>
</comment>
<dbReference type="AlphaFoldDB" id="A0A5C6BGF7"/>
<dbReference type="Proteomes" id="UP000316304">
    <property type="component" value="Unassembled WGS sequence"/>
</dbReference>